<keyword evidence="2 5" id="KW-0378">Hydrolase</keyword>
<gene>
    <name evidence="5" type="ORF">EH165_04350</name>
</gene>
<feature type="binding site" evidence="3">
    <location>
        <position position="83"/>
    </location>
    <ligand>
        <name>Zn(2+)</name>
        <dbReference type="ChEBI" id="CHEBI:29105"/>
        <label>1</label>
    </ligand>
</feature>
<dbReference type="GO" id="GO:0016813">
    <property type="term" value="F:hydrolase activity, acting on carbon-nitrogen (but not peptide) bonds, in linear amidines"/>
    <property type="evidence" value="ECO:0007669"/>
    <property type="project" value="InterPro"/>
</dbReference>
<dbReference type="AlphaFoldDB" id="A0A3G8ZK03"/>
<protein>
    <submittedName>
        <fullName evidence="5">Allantoate amidohydrolase</fullName>
    </submittedName>
</protein>
<dbReference type="NCBIfam" id="NF006770">
    <property type="entry name" value="PRK09290.1-4"/>
    <property type="match status" value="1"/>
</dbReference>
<dbReference type="Gene3D" id="3.40.630.10">
    <property type="entry name" value="Zn peptidases"/>
    <property type="match status" value="1"/>
</dbReference>
<accession>A0A3G8ZK03</accession>
<dbReference type="InterPro" id="IPR036264">
    <property type="entry name" value="Bact_exopeptidase_dim_dom"/>
</dbReference>
<evidence type="ECO:0000256" key="4">
    <source>
        <dbReference type="PIRSR" id="PIRSR001235-2"/>
    </source>
</evidence>
<feature type="binding site" evidence="4">
    <location>
        <position position="221"/>
    </location>
    <ligand>
        <name>allantoate</name>
        <dbReference type="ChEBI" id="CHEBI:17536"/>
    </ligand>
</feature>
<feature type="binding site" evidence="3">
    <location>
        <position position="94"/>
    </location>
    <ligand>
        <name>Zn(2+)</name>
        <dbReference type="ChEBI" id="CHEBI:29105"/>
        <label>2</label>
    </ligand>
</feature>
<feature type="binding site" evidence="4">
    <location>
        <position position="280"/>
    </location>
    <ligand>
        <name>allantoate</name>
        <dbReference type="ChEBI" id="CHEBI:17536"/>
    </ligand>
</feature>
<feature type="binding site" evidence="3">
    <location>
        <position position="382"/>
    </location>
    <ligand>
        <name>Zn(2+)</name>
        <dbReference type="ChEBI" id="CHEBI:29105"/>
        <label>2</label>
    </ligand>
</feature>
<dbReference type="RefSeq" id="WP_124798193.1">
    <property type="nucleotide sequence ID" value="NZ_CP034170.1"/>
</dbReference>
<comment type="cofactor">
    <cofactor evidence="3">
        <name>Zn(2+)</name>
        <dbReference type="ChEBI" id="CHEBI:29105"/>
    </cofactor>
    <text evidence="3">Binds 2 Zn(2+) ions per subunit.</text>
</comment>
<dbReference type="SUPFAM" id="SSF53187">
    <property type="entry name" value="Zn-dependent exopeptidases"/>
    <property type="match status" value="1"/>
</dbReference>
<evidence type="ECO:0000256" key="1">
    <source>
        <dbReference type="ARBA" id="ARBA00006153"/>
    </source>
</evidence>
<dbReference type="Pfam" id="PF01546">
    <property type="entry name" value="Peptidase_M20"/>
    <property type="match status" value="1"/>
</dbReference>
<dbReference type="SUPFAM" id="SSF55031">
    <property type="entry name" value="Bacterial exopeptidase dimerisation domain"/>
    <property type="match status" value="1"/>
</dbReference>
<dbReference type="PIRSF" id="PIRSF001235">
    <property type="entry name" value="Amidase_carbamoylase"/>
    <property type="match status" value="1"/>
</dbReference>
<keyword evidence="6" id="KW-1185">Reference proteome</keyword>
<dbReference type="PANTHER" id="PTHR32494">
    <property type="entry name" value="ALLANTOATE DEIMINASE-RELATED"/>
    <property type="match status" value="1"/>
</dbReference>
<feature type="binding site" evidence="3">
    <location>
        <position position="129"/>
    </location>
    <ligand>
        <name>Zn(2+)</name>
        <dbReference type="ChEBI" id="CHEBI:29105"/>
        <label>2</label>
    </ligand>
</feature>
<dbReference type="OrthoDB" id="9808195at2"/>
<reference evidence="5 6" key="2">
    <citation type="submission" date="2018-12" db="EMBL/GenBank/DDBJ databases">
        <title>Nakamurella antarcticus sp. nov., isolated from Antarctica South Shetland Islands soil.</title>
        <authorList>
            <person name="Peng F."/>
        </authorList>
    </citation>
    <scope>NUCLEOTIDE SEQUENCE [LARGE SCALE GENOMIC DNA]</scope>
    <source>
        <strain evidence="5 6">S14-144</strain>
    </source>
</reference>
<dbReference type="Proteomes" id="UP000268084">
    <property type="component" value="Chromosome"/>
</dbReference>
<sequence>MKIAAGSQNSRFTSTWSDLAAIGRDQTRGGYSRHLFDDAEMALRSWFVEQAQRRGLEVETDRNSNVWAWWGSPGPGAVVTGSHLDSVPGGGAFDGPLGVVSSLMAVDELRLRGHVPTKPIAVVCFAEEEGGRFGLPCLGSRLMAGISDADHVRRLRDPNGISLADAARRVGIDPAEFGPDPVRLAMIDSFVELHVEQGRLLQQVDPQAAIAVGSQIVAHGRWRFTFTGTGNHAGTTVPADRKDPMLPAAATVLATRRLLAEHAGAVATVGRLVPVPGGSNVIASSVDLWLDARVPGAAATAALVDAIVAAARIEAELEGCSLVVRRESFSDDVIFDPALGLELNGVLKVPTITTGAGHDAGVLAPFLPTAMLFVRNPTGISHSPAEHAETADALVGIDALADVLAKLTR</sequence>
<dbReference type="EMBL" id="CP034170">
    <property type="protein sequence ID" value="AZI57508.1"/>
    <property type="molecule type" value="Genomic_DNA"/>
</dbReference>
<evidence type="ECO:0000313" key="5">
    <source>
        <dbReference type="EMBL" id="AZI57508.1"/>
    </source>
</evidence>
<name>A0A3G8ZK03_9ACTN</name>
<organism evidence="5 6">
    <name type="scientific">Nakamurella antarctica</name>
    <dbReference type="NCBI Taxonomy" id="1902245"/>
    <lineage>
        <taxon>Bacteria</taxon>
        <taxon>Bacillati</taxon>
        <taxon>Actinomycetota</taxon>
        <taxon>Actinomycetes</taxon>
        <taxon>Nakamurellales</taxon>
        <taxon>Nakamurellaceae</taxon>
        <taxon>Nakamurella</taxon>
    </lineage>
</organism>
<evidence type="ECO:0000256" key="3">
    <source>
        <dbReference type="PIRSR" id="PIRSR001235-1"/>
    </source>
</evidence>
<evidence type="ECO:0000256" key="2">
    <source>
        <dbReference type="ARBA" id="ARBA00022801"/>
    </source>
</evidence>
<feature type="binding site" evidence="3">
    <location>
        <position position="194"/>
    </location>
    <ligand>
        <name>Zn(2+)</name>
        <dbReference type="ChEBI" id="CHEBI:29105"/>
        <label>1</label>
    </ligand>
</feature>
<reference evidence="5 6" key="1">
    <citation type="submission" date="2018-11" db="EMBL/GenBank/DDBJ databases">
        <authorList>
            <person name="Da X."/>
        </authorList>
    </citation>
    <scope>NUCLEOTIDE SEQUENCE [LARGE SCALE GENOMIC DNA]</scope>
    <source>
        <strain evidence="5 6">S14-144</strain>
    </source>
</reference>
<evidence type="ECO:0000313" key="6">
    <source>
        <dbReference type="Proteomes" id="UP000268084"/>
    </source>
</evidence>
<dbReference type="KEGG" id="nak:EH165_04350"/>
<feature type="binding site" evidence="3">
    <location>
        <position position="94"/>
    </location>
    <ligand>
        <name>Zn(2+)</name>
        <dbReference type="ChEBI" id="CHEBI:29105"/>
        <label>1</label>
    </ligand>
</feature>
<dbReference type="GO" id="GO:0046872">
    <property type="term" value="F:metal ion binding"/>
    <property type="evidence" value="ECO:0007669"/>
    <property type="project" value="UniProtKB-KW"/>
</dbReference>
<keyword evidence="3" id="KW-0862">Zinc</keyword>
<proteinExistence type="inferred from homology"/>
<dbReference type="InterPro" id="IPR010158">
    <property type="entry name" value="Amidase_Cbmase"/>
</dbReference>
<dbReference type="NCBIfam" id="TIGR01879">
    <property type="entry name" value="hydantase"/>
    <property type="match status" value="1"/>
</dbReference>
<keyword evidence="3" id="KW-0479">Metal-binding</keyword>
<dbReference type="Gene3D" id="3.30.70.360">
    <property type="match status" value="1"/>
</dbReference>
<dbReference type="InterPro" id="IPR002933">
    <property type="entry name" value="Peptidase_M20"/>
</dbReference>
<feature type="binding site" evidence="4">
    <location>
        <position position="293"/>
    </location>
    <ligand>
        <name>allantoate</name>
        <dbReference type="ChEBI" id="CHEBI:17536"/>
    </ligand>
</feature>
<dbReference type="PANTHER" id="PTHR32494:SF5">
    <property type="entry name" value="ALLANTOATE AMIDOHYDROLASE"/>
    <property type="match status" value="1"/>
</dbReference>
<comment type="similarity">
    <text evidence="1">Belongs to the peptidase M20 family.</text>
</comment>